<dbReference type="Gene3D" id="3.20.20.80">
    <property type="entry name" value="Glycosidases"/>
    <property type="match status" value="1"/>
</dbReference>
<accession>A0A7V8NPN4</accession>
<dbReference type="AlphaFoldDB" id="A0A7V8NPN4"/>
<keyword evidence="2" id="KW-1185">Reference proteome</keyword>
<feature type="non-terminal residue" evidence="1">
    <location>
        <position position="1"/>
    </location>
</feature>
<dbReference type="PANTHER" id="PTHR47786">
    <property type="entry name" value="ALPHA-1,4-GLUCAN:MALTOSE-1-PHOSPHATE MALTOSYLTRANSFERASE"/>
    <property type="match status" value="1"/>
</dbReference>
<dbReference type="PANTHER" id="PTHR47786:SF2">
    <property type="entry name" value="GLYCOSYL HYDROLASE FAMILY 13 CATALYTIC DOMAIN-CONTAINING PROTEIN"/>
    <property type="match status" value="1"/>
</dbReference>
<name>A0A7V8NPN4_9BACT</name>
<evidence type="ECO:0000313" key="1">
    <source>
        <dbReference type="EMBL" id="MBA0085181.1"/>
    </source>
</evidence>
<reference evidence="1" key="1">
    <citation type="submission" date="2020-06" db="EMBL/GenBank/DDBJ databases">
        <title>Legume-microbial interactions unlock mineral nutrients during tropical forest succession.</title>
        <authorList>
            <person name="Epihov D.Z."/>
        </authorList>
    </citation>
    <scope>NUCLEOTIDE SEQUENCE [LARGE SCALE GENOMIC DNA]</scope>
    <source>
        <strain evidence="1">Pan2503</strain>
    </source>
</reference>
<comment type="caution">
    <text evidence="1">The sequence shown here is derived from an EMBL/GenBank/DDBJ whole genome shotgun (WGS) entry which is preliminary data.</text>
</comment>
<dbReference type="EMBL" id="JACDQQ010000899">
    <property type="protein sequence ID" value="MBA0085181.1"/>
    <property type="molecule type" value="Genomic_DNA"/>
</dbReference>
<protein>
    <submittedName>
        <fullName evidence="1">Alpha-amylase</fullName>
    </submittedName>
</protein>
<dbReference type="InterPro" id="IPR017853">
    <property type="entry name" value="GH"/>
</dbReference>
<dbReference type="Proteomes" id="UP000567293">
    <property type="component" value="Unassembled WGS sequence"/>
</dbReference>
<evidence type="ECO:0000313" key="2">
    <source>
        <dbReference type="Proteomes" id="UP000567293"/>
    </source>
</evidence>
<gene>
    <name evidence="1" type="ORF">HRJ53_09305</name>
</gene>
<dbReference type="SUPFAM" id="SSF51445">
    <property type="entry name" value="(Trans)glycosidases"/>
    <property type="match status" value="1"/>
</dbReference>
<organism evidence="1 2">
    <name type="scientific">Candidatus Acidiferrum panamense</name>
    <dbReference type="NCBI Taxonomy" id="2741543"/>
    <lineage>
        <taxon>Bacteria</taxon>
        <taxon>Pseudomonadati</taxon>
        <taxon>Acidobacteriota</taxon>
        <taxon>Terriglobia</taxon>
        <taxon>Candidatus Acidiferrales</taxon>
        <taxon>Candidatus Acidiferrum</taxon>
    </lineage>
</organism>
<sequence>AEAYWDREWELQQLGFDYCYDKRLYDRLEHGDPESVRLHLGADPAYQAKLVRFIENHDEPRAAAAFSRGKEEAAALTAATVPGARLFHEGQFEGRMVRPAVFLGRRPDELPNEELGRFYARLLEAVDHPLFHEGGWSLCRCTGWPDNPSCRNLVAWCWELREDRVIVVVNLSGAAAQGRIHLPWGDLQESAWRLYDCLSDAVYGCDGVEMSEQGLYVGLEPWKHHLFRCSRAVASAEVGAGLMSLARG</sequence>
<proteinExistence type="predicted"/>